<reference evidence="1 2" key="1">
    <citation type="submission" date="2024-09" db="EMBL/GenBank/DDBJ databases">
        <authorList>
            <person name="Lee S.D."/>
        </authorList>
    </citation>
    <scope>NUCLEOTIDE SEQUENCE [LARGE SCALE GENOMIC DNA]</scope>
    <source>
        <strain evidence="1 2">N1-1</strain>
    </source>
</reference>
<accession>A0ABV6VAM7</accession>
<sequence length="358" mass="40443">MTDTREVHARRLRRLVEMNRSRAIAEAGAALRTVWTTGKSPADVILRLGFIQSPGGSAPLVRLVLPQGVAQRFYLLALFEAQCRLSTGEPWVNDRPLTGVGSWSDFIAIDGAYDTASEMYMPDTKQRRNGGDLRLRQVKSALLTLEKLGDEHPERALVTVPKAKSGNRRKYAEFSLMQETGRGETQTPAIYTVPQRHWSVRTVSVPVDFFLKGWVQVLRPSEIATWLILRALSQWAADQHAKSGVYLYGKAREEDFGLRRDAWEDGCQRLRDFGLIRHARDEPLDSEPTGPFAGMVDLFAREGRERYEVYRWQVTDKGLAEDAVEVCLRELTLRQKTLDGLAKLRAAQKKHTPPSELG</sequence>
<evidence type="ECO:0000313" key="1">
    <source>
        <dbReference type="EMBL" id="MFC1410776.1"/>
    </source>
</evidence>
<proteinExistence type="predicted"/>
<keyword evidence="2" id="KW-1185">Reference proteome</keyword>
<organism evidence="1 2">
    <name type="scientific">Streptacidiphilus alkalitolerans</name>
    <dbReference type="NCBI Taxonomy" id="3342712"/>
    <lineage>
        <taxon>Bacteria</taxon>
        <taxon>Bacillati</taxon>
        <taxon>Actinomycetota</taxon>
        <taxon>Actinomycetes</taxon>
        <taxon>Kitasatosporales</taxon>
        <taxon>Streptomycetaceae</taxon>
        <taxon>Streptacidiphilus</taxon>
    </lineage>
</organism>
<evidence type="ECO:0000313" key="2">
    <source>
        <dbReference type="Proteomes" id="UP001592582"/>
    </source>
</evidence>
<dbReference type="EMBL" id="JBHEZX010000006">
    <property type="protein sequence ID" value="MFC1410776.1"/>
    <property type="molecule type" value="Genomic_DNA"/>
</dbReference>
<dbReference type="Proteomes" id="UP001592582">
    <property type="component" value="Unassembled WGS sequence"/>
</dbReference>
<comment type="caution">
    <text evidence="1">The sequence shown here is derived from an EMBL/GenBank/DDBJ whole genome shotgun (WGS) entry which is preliminary data.</text>
</comment>
<protein>
    <submittedName>
        <fullName evidence="1">Uncharacterized protein</fullName>
    </submittedName>
</protein>
<gene>
    <name evidence="1" type="ORF">ACEZDG_16040</name>
</gene>
<name>A0ABV6VAM7_9ACTN</name>